<evidence type="ECO:0008006" key="2">
    <source>
        <dbReference type="Google" id="ProtNLM"/>
    </source>
</evidence>
<dbReference type="SUPFAM" id="SSF50939">
    <property type="entry name" value="Sialidases"/>
    <property type="match status" value="1"/>
</dbReference>
<dbReference type="InterPro" id="IPR036278">
    <property type="entry name" value="Sialidase_sf"/>
</dbReference>
<dbReference type="EMBL" id="LAZR01054441">
    <property type="protein sequence ID" value="KKK78555.1"/>
    <property type="molecule type" value="Genomic_DNA"/>
</dbReference>
<gene>
    <name evidence="1" type="ORF">LCGC14_2842390</name>
</gene>
<organism evidence="1">
    <name type="scientific">marine sediment metagenome</name>
    <dbReference type="NCBI Taxonomy" id="412755"/>
    <lineage>
        <taxon>unclassified sequences</taxon>
        <taxon>metagenomes</taxon>
        <taxon>ecological metagenomes</taxon>
    </lineage>
</organism>
<accession>A0A0F8YXJ6</accession>
<reference evidence="1" key="1">
    <citation type="journal article" date="2015" name="Nature">
        <title>Complex archaea that bridge the gap between prokaryotes and eukaryotes.</title>
        <authorList>
            <person name="Spang A."/>
            <person name="Saw J.H."/>
            <person name="Jorgensen S.L."/>
            <person name="Zaremba-Niedzwiedzka K."/>
            <person name="Martijn J."/>
            <person name="Lind A.E."/>
            <person name="van Eijk R."/>
            <person name="Schleper C."/>
            <person name="Guy L."/>
            <person name="Ettema T.J."/>
        </authorList>
    </citation>
    <scope>NUCLEOTIDE SEQUENCE</scope>
</reference>
<comment type="caution">
    <text evidence="1">The sequence shown here is derived from an EMBL/GenBank/DDBJ whole genome shotgun (WGS) entry which is preliminary data.</text>
</comment>
<feature type="non-terminal residue" evidence="1">
    <location>
        <position position="321"/>
    </location>
</feature>
<name>A0A0F8YXJ6_9ZZZZ</name>
<proteinExistence type="predicted"/>
<evidence type="ECO:0000313" key="1">
    <source>
        <dbReference type="EMBL" id="KKK78555.1"/>
    </source>
</evidence>
<protein>
    <recommendedName>
        <fullName evidence="2">Sialidase domain-containing protein</fullName>
    </recommendedName>
</protein>
<sequence length="321" mass="34627">MADITVDASVSTLLYKQAVRLGPVWVSTSTAYVIYRDDSADLVYQKTADGGASWASPVSVHTGSLAALSIWYDRWTPGHAGTVIHMAYGDTVTDLVHYRSLDTSDDSLGTEITVFTGVSLLDGDWTNRVVDVVRAVGGNLYIGFWADSNGGELGFYRSTDDGAAWTSRAQLADGNATDGILLMPGNETDEDDIWCIYWDRSADEISLKVYDNSGDSWAETSIATSMADDVDYYDMSAAPRHSDGHVILAAWSEHNSATADLRVWDIDGSGSITAKTNVLTDTNLGGQVAVFIDQQTDAIYVAYVTTWGASASIKYKKSTDG</sequence>
<dbReference type="AlphaFoldDB" id="A0A0F8YXJ6"/>